<keyword evidence="1" id="KW-0732">Signal</keyword>
<accession>A0A1L2Z0L7</accession>
<gene>
    <name evidence="2" type="ORF">ATN07_29270</name>
    <name evidence="3" type="ORF">BTAR23_AR23_05889</name>
</gene>
<evidence type="ECO:0008006" key="5">
    <source>
        <dbReference type="Google" id="ProtNLM"/>
    </source>
</evidence>
<reference evidence="2" key="1">
    <citation type="journal article" date="2017" name="Res. Microbiol.">
        <title>Comparative genomics of extrachromosomal elements in Bacillus thuringiensis subsp. israelensis.</title>
        <authorList>
            <person name="Bolotin A."/>
            <person name="Gillis A."/>
            <person name="Sanchis V."/>
            <person name="Nielsen-LeRoux C."/>
            <person name="Mahillon J."/>
            <person name="Lereclus D."/>
            <person name="Sorokin A."/>
        </authorList>
    </citation>
    <scope>NUCLEOTIDE SEQUENCE</scope>
    <source>
        <strain evidence="2">AM65-52</strain>
        <plasmid evidence="2">pAM65-52-1-360K</plasmid>
    </source>
</reference>
<dbReference type="Proteomes" id="UP000508034">
    <property type="component" value="Unassembled WGS sequence"/>
</dbReference>
<feature type="signal peptide" evidence="1">
    <location>
        <begin position="1"/>
        <end position="25"/>
    </location>
</feature>
<keyword evidence="2" id="KW-0614">Plasmid</keyword>
<name>A0A1L2Z0L7_BACTI</name>
<organism evidence="2">
    <name type="scientific">Bacillus thuringiensis subsp. israelensis</name>
    <dbReference type="NCBI Taxonomy" id="1430"/>
    <lineage>
        <taxon>Bacteria</taxon>
        <taxon>Bacillati</taxon>
        <taxon>Bacillota</taxon>
        <taxon>Bacilli</taxon>
        <taxon>Bacillales</taxon>
        <taxon>Bacillaceae</taxon>
        <taxon>Bacillus</taxon>
        <taxon>Bacillus cereus group</taxon>
    </lineage>
</organism>
<reference evidence="3 4" key="2">
    <citation type="submission" date="2019-04" db="EMBL/GenBank/DDBJ databases">
        <authorList>
            <person name="Patino-Navarrete R."/>
            <person name="Patino Navarrete R."/>
        </authorList>
    </citation>
    <scope>NUCLEOTIDE SEQUENCE [LARGE SCALE GENOMIC DNA]</scope>
    <source>
        <strain evidence="3">Bacillus thuringiensis strain AR23</strain>
    </source>
</reference>
<dbReference type="RefSeq" id="WP_000839700.1">
    <property type="nucleotide sequence ID" value="NZ_CAAKHA010000028.1"/>
</dbReference>
<protein>
    <recommendedName>
        <fullName evidence="5">Lipoprotein</fullName>
    </recommendedName>
</protein>
<evidence type="ECO:0000313" key="3">
    <source>
        <dbReference type="EMBL" id="VIJ07790.1"/>
    </source>
</evidence>
<proteinExistence type="predicted"/>
<evidence type="ECO:0000313" key="2">
    <source>
        <dbReference type="EMBL" id="APF32596.1"/>
    </source>
</evidence>
<dbReference type="PROSITE" id="PS51257">
    <property type="entry name" value="PROKAR_LIPOPROTEIN"/>
    <property type="match status" value="1"/>
</dbReference>
<evidence type="ECO:0000256" key="1">
    <source>
        <dbReference type="SAM" id="SignalP"/>
    </source>
</evidence>
<geneLocation type="plasmid" evidence="2">
    <name>pAM65-52-1-360K</name>
</geneLocation>
<dbReference type="EMBL" id="CAAKHA010000028">
    <property type="protein sequence ID" value="VIJ07790.1"/>
    <property type="molecule type" value="Genomic_DNA"/>
</dbReference>
<dbReference type="EMBL" id="CP013276">
    <property type="protein sequence ID" value="APF32596.1"/>
    <property type="molecule type" value="Genomic_DNA"/>
</dbReference>
<evidence type="ECO:0000313" key="4">
    <source>
        <dbReference type="Proteomes" id="UP000508034"/>
    </source>
</evidence>
<dbReference type="AlphaFoldDB" id="A0A1L2Z0L7"/>
<sequence length="338" mass="39830">MKSMKNVILLVVCFIFLSGCNQVNEDEVQKYIKEKHGIDVVVTHMSPLNENNMGHAYHTVQVKNNKNIQFRVEVDGLFYSSIKSDEYKYGKKTYEAYQKFQPTLEEIKKLGYVETKTDNTLQYLSEDRRSDEGKPTNELLLTLQMSNEIDFSQFESVELDRLYTLFQLIQKNNKKITELEIKDYNGKSLGGPFKNVQKMITKEELLLTMKKTMNNTIDIYLENWIKNHTKIEERLIAIQNNRFELQGITYANLEYMDVRGYKVNLIINTGSNEFENNPLVIKDLIKITTILKEELYNKKFQIYLQTKNGTRYTPWLSSEEIKKTINIEELVKERYPKN</sequence>
<feature type="chain" id="PRO_5041053296" description="Lipoprotein" evidence="1">
    <location>
        <begin position="26"/>
        <end position="338"/>
    </location>
</feature>